<dbReference type="AlphaFoldDB" id="A0A3B0VVZ7"/>
<feature type="non-terminal residue" evidence="1">
    <location>
        <position position="138"/>
    </location>
</feature>
<evidence type="ECO:0000313" key="1">
    <source>
        <dbReference type="EMBL" id="VAW47815.1"/>
    </source>
</evidence>
<proteinExistence type="predicted"/>
<organism evidence="1">
    <name type="scientific">hydrothermal vent metagenome</name>
    <dbReference type="NCBI Taxonomy" id="652676"/>
    <lineage>
        <taxon>unclassified sequences</taxon>
        <taxon>metagenomes</taxon>
        <taxon>ecological metagenomes</taxon>
    </lineage>
</organism>
<gene>
    <name evidence="1" type="ORF">MNBD_GAMMA03-184</name>
</gene>
<accession>A0A3B0VVZ7</accession>
<sequence length="138" mass="15166">MSQIIFKRGFLCGVISCFLGFSMVTQVVASESMDEREIIWVSADEKAILLAEMRAFLEASQHILEGSLADDMEVIEEAARSVGMKMMRATPKALHDKLPSGFTVLGPKAHRGFEVIADEASGLGDREVVLEHLAKLQK</sequence>
<reference evidence="1" key="1">
    <citation type="submission" date="2018-06" db="EMBL/GenBank/DDBJ databases">
        <authorList>
            <person name="Zhirakovskaya E."/>
        </authorList>
    </citation>
    <scope>NUCLEOTIDE SEQUENCE</scope>
</reference>
<protein>
    <submittedName>
        <fullName evidence="1">Uncharacterized protein</fullName>
    </submittedName>
</protein>
<name>A0A3B0VVZ7_9ZZZZ</name>
<dbReference type="EMBL" id="UOFC01000167">
    <property type="protein sequence ID" value="VAW47815.1"/>
    <property type="molecule type" value="Genomic_DNA"/>
</dbReference>